<feature type="non-terminal residue" evidence="1">
    <location>
        <position position="51"/>
    </location>
</feature>
<organism evidence="1 2">
    <name type="scientific">Mycoplasmopsis edwardii</name>
    <dbReference type="NCBI Taxonomy" id="53558"/>
    <lineage>
        <taxon>Bacteria</taxon>
        <taxon>Bacillati</taxon>
        <taxon>Mycoplasmatota</taxon>
        <taxon>Mycoplasmoidales</taxon>
        <taxon>Metamycoplasmataceae</taxon>
        <taxon>Mycoplasmopsis</taxon>
    </lineage>
</organism>
<evidence type="ECO:0000313" key="2">
    <source>
        <dbReference type="Proteomes" id="UP000257559"/>
    </source>
</evidence>
<protein>
    <submittedName>
        <fullName evidence="1">Uncharacterized protein</fullName>
    </submittedName>
</protein>
<proteinExistence type="predicted"/>
<name>A0A3B0PMG6_9BACT</name>
<evidence type="ECO:0000313" key="1">
    <source>
        <dbReference type="EMBL" id="SYV97992.1"/>
    </source>
</evidence>
<sequence length="51" mass="5859">MILGVIALYVLVILYDKKRIQDIQANFGTGENAIAVKKLVEERRRAENKAW</sequence>
<keyword evidence="2" id="KW-1185">Reference proteome</keyword>
<dbReference type="Proteomes" id="UP000257559">
    <property type="component" value="Chromosome"/>
</dbReference>
<accession>A0A3B0PMG6</accession>
<dbReference type="KEGG" id="medw:NCTC10132_01364"/>
<dbReference type="AlphaFoldDB" id="A0A3B0PMG6"/>
<reference evidence="2" key="1">
    <citation type="submission" date="2018-06" db="EMBL/GenBank/DDBJ databases">
        <authorList>
            <consortium name="Pathogen Informatics"/>
        </authorList>
    </citation>
    <scope>NUCLEOTIDE SEQUENCE [LARGE SCALE GENOMIC DNA]</scope>
    <source>
        <strain evidence="2">NCTC10132</strain>
    </source>
</reference>
<gene>
    <name evidence="1" type="ORF">NCTC10132_01364</name>
</gene>
<dbReference type="EMBL" id="LS991951">
    <property type="protein sequence ID" value="SYV97992.1"/>
    <property type="molecule type" value="Genomic_DNA"/>
</dbReference>